<sequence>MKVTRIHLNIHEQDFEPYEEELVRLGWKKIGNQPVFRKTYGDTEVEVKEYIPAFSGEVYFVVSARNENGISFESISAILDELRQADKTKD</sequence>
<name>A0A1I2KLR0_9BACL</name>
<dbReference type="Proteomes" id="UP000198661">
    <property type="component" value="Unassembled WGS sequence"/>
</dbReference>
<evidence type="ECO:0000313" key="2">
    <source>
        <dbReference type="Proteomes" id="UP000198661"/>
    </source>
</evidence>
<evidence type="ECO:0000313" key="1">
    <source>
        <dbReference type="EMBL" id="SFF67278.1"/>
    </source>
</evidence>
<accession>A0A1I2KLR0</accession>
<organism evidence="1 2">
    <name type="scientific">Planifilum fulgidum</name>
    <dbReference type="NCBI Taxonomy" id="201973"/>
    <lineage>
        <taxon>Bacteria</taxon>
        <taxon>Bacillati</taxon>
        <taxon>Bacillota</taxon>
        <taxon>Bacilli</taxon>
        <taxon>Bacillales</taxon>
        <taxon>Thermoactinomycetaceae</taxon>
        <taxon>Planifilum</taxon>
    </lineage>
</organism>
<protein>
    <submittedName>
        <fullName evidence="1">Uncharacterized protein</fullName>
    </submittedName>
</protein>
<dbReference type="AlphaFoldDB" id="A0A1I2KLR0"/>
<keyword evidence="2" id="KW-1185">Reference proteome</keyword>
<dbReference type="EMBL" id="FOOK01000002">
    <property type="protein sequence ID" value="SFF67278.1"/>
    <property type="molecule type" value="Genomic_DNA"/>
</dbReference>
<reference evidence="1 2" key="1">
    <citation type="submission" date="2016-10" db="EMBL/GenBank/DDBJ databases">
        <authorList>
            <person name="de Groot N.N."/>
        </authorList>
    </citation>
    <scope>NUCLEOTIDE SEQUENCE [LARGE SCALE GENOMIC DNA]</scope>
    <source>
        <strain evidence="1 2">DSM 44945</strain>
    </source>
</reference>
<dbReference type="STRING" id="201973.SAMN04488025_102103"/>
<gene>
    <name evidence="1" type="ORF">SAMN04488025_102103</name>
</gene>
<dbReference type="RefSeq" id="WP_092035545.1">
    <property type="nucleotide sequence ID" value="NZ_FOOK01000002.1"/>
</dbReference>
<dbReference type="OrthoDB" id="2990774at2"/>
<proteinExistence type="predicted"/>